<dbReference type="STRING" id="1754190.A0A1Y2FFR2"/>
<evidence type="ECO:0000313" key="5">
    <source>
        <dbReference type="Proteomes" id="UP000193920"/>
    </source>
</evidence>
<dbReference type="PANTHER" id="PTHR48034">
    <property type="entry name" value="TRANSFORMER-2 SEX-DETERMINING PROTEIN-RELATED"/>
    <property type="match status" value="1"/>
</dbReference>
<reference evidence="4 5" key="1">
    <citation type="submission" date="2016-08" db="EMBL/GenBank/DDBJ databases">
        <title>A Parts List for Fungal Cellulosomes Revealed by Comparative Genomics.</title>
        <authorList>
            <consortium name="DOE Joint Genome Institute"/>
            <person name="Haitjema C.H."/>
            <person name="Gilmore S.P."/>
            <person name="Henske J.K."/>
            <person name="Solomon K.V."/>
            <person name="De Groot R."/>
            <person name="Kuo A."/>
            <person name="Mondo S.J."/>
            <person name="Salamov A.A."/>
            <person name="Labutti K."/>
            <person name="Zhao Z."/>
            <person name="Chiniquy J."/>
            <person name="Barry K."/>
            <person name="Brewer H.M."/>
            <person name="Purvine S.O."/>
            <person name="Wright A.T."/>
            <person name="Boxma B."/>
            <person name="Van Alen T."/>
            <person name="Hackstein J.H."/>
            <person name="Baker S.E."/>
            <person name="Grigoriev I.V."/>
            <person name="O'Malley M.A."/>
        </authorList>
    </citation>
    <scope>NUCLEOTIDE SEQUENCE [LARGE SCALE GENOMIC DNA]</scope>
    <source>
        <strain evidence="4 5">G1</strain>
    </source>
</reference>
<dbReference type="SMART" id="SM00360">
    <property type="entry name" value="RRM"/>
    <property type="match status" value="1"/>
</dbReference>
<feature type="non-terminal residue" evidence="4">
    <location>
        <position position="1"/>
    </location>
</feature>
<dbReference type="Gene3D" id="3.30.70.330">
    <property type="match status" value="1"/>
</dbReference>
<accession>A0A1Y2FFR2</accession>
<dbReference type="PROSITE" id="PS50102">
    <property type="entry name" value="RRM"/>
    <property type="match status" value="1"/>
</dbReference>
<comment type="caution">
    <text evidence="4">The sequence shown here is derived from an EMBL/GenBank/DDBJ whole genome shotgun (WGS) entry which is preliminary data.</text>
</comment>
<feature type="non-terminal residue" evidence="4">
    <location>
        <position position="103"/>
    </location>
</feature>
<sequence>DNAPNQGNNLYIGNISSKTKTEDLKKLFSKYGKVTNCQIMFDPHTKKFRGFGFIAFEDNSSADDAKEQLQGYELDGQKITIEKAKRGRPRTPTPGRYHGAKAR</sequence>
<dbReference type="EMBL" id="MCOG01000009">
    <property type="protein sequence ID" value="ORY82244.1"/>
    <property type="molecule type" value="Genomic_DNA"/>
</dbReference>
<dbReference type="Proteomes" id="UP000193920">
    <property type="component" value="Unassembled WGS sequence"/>
</dbReference>
<dbReference type="CDD" id="cd00590">
    <property type="entry name" value="RRM_SF"/>
    <property type="match status" value="1"/>
</dbReference>
<dbReference type="Pfam" id="PF00076">
    <property type="entry name" value="RRM_1"/>
    <property type="match status" value="1"/>
</dbReference>
<dbReference type="OrthoDB" id="6159137at2759"/>
<evidence type="ECO:0000313" key="4">
    <source>
        <dbReference type="EMBL" id="ORY82244.1"/>
    </source>
</evidence>
<dbReference type="InterPro" id="IPR000504">
    <property type="entry name" value="RRM_dom"/>
</dbReference>
<dbReference type="InterPro" id="IPR050441">
    <property type="entry name" value="RBM"/>
</dbReference>
<feature type="domain" description="RRM" evidence="3">
    <location>
        <begin position="8"/>
        <end position="86"/>
    </location>
</feature>
<evidence type="ECO:0000256" key="2">
    <source>
        <dbReference type="SAM" id="MobiDB-lite"/>
    </source>
</evidence>
<protein>
    <submittedName>
        <fullName evidence="4">Putative transformer-SR ribonucleo protein</fullName>
    </submittedName>
</protein>
<evidence type="ECO:0000259" key="3">
    <source>
        <dbReference type="PROSITE" id="PS50102"/>
    </source>
</evidence>
<proteinExistence type="predicted"/>
<name>A0A1Y2FFR2_9FUNG</name>
<gene>
    <name evidence="4" type="ORF">LY90DRAFT_307166</name>
</gene>
<organism evidence="4 5">
    <name type="scientific">Neocallimastix californiae</name>
    <dbReference type="NCBI Taxonomy" id="1754190"/>
    <lineage>
        <taxon>Eukaryota</taxon>
        <taxon>Fungi</taxon>
        <taxon>Fungi incertae sedis</taxon>
        <taxon>Chytridiomycota</taxon>
        <taxon>Chytridiomycota incertae sedis</taxon>
        <taxon>Neocallimastigomycetes</taxon>
        <taxon>Neocallimastigales</taxon>
        <taxon>Neocallimastigaceae</taxon>
        <taxon>Neocallimastix</taxon>
    </lineage>
</organism>
<feature type="region of interest" description="Disordered" evidence="2">
    <location>
        <begin position="83"/>
        <end position="103"/>
    </location>
</feature>
<dbReference type="InterPro" id="IPR012677">
    <property type="entry name" value="Nucleotide-bd_a/b_plait_sf"/>
</dbReference>
<dbReference type="GO" id="GO:0003723">
    <property type="term" value="F:RNA binding"/>
    <property type="evidence" value="ECO:0007669"/>
    <property type="project" value="UniProtKB-UniRule"/>
</dbReference>
<dbReference type="InterPro" id="IPR035979">
    <property type="entry name" value="RBD_domain_sf"/>
</dbReference>
<keyword evidence="1" id="KW-0694">RNA-binding</keyword>
<dbReference type="SUPFAM" id="SSF54928">
    <property type="entry name" value="RNA-binding domain, RBD"/>
    <property type="match status" value="1"/>
</dbReference>
<dbReference type="AlphaFoldDB" id="A0A1Y2FFR2"/>
<evidence type="ECO:0000256" key="1">
    <source>
        <dbReference type="PROSITE-ProRule" id="PRU00176"/>
    </source>
</evidence>
<keyword evidence="5" id="KW-1185">Reference proteome</keyword>